<dbReference type="PANTHER" id="PTHR12772">
    <property type="entry name" value="DNA REPLICATION COMPLEX GINS PROTEIN PSF2"/>
    <property type="match status" value="1"/>
</dbReference>
<keyword evidence="3 5" id="KW-0235">DNA replication</keyword>
<dbReference type="GO" id="GO:0000727">
    <property type="term" value="P:double-strand break repair via break-induced replication"/>
    <property type="evidence" value="ECO:0007669"/>
    <property type="project" value="TreeGrafter"/>
</dbReference>
<evidence type="ECO:0000256" key="1">
    <source>
        <dbReference type="ARBA" id="ARBA00004123"/>
    </source>
</evidence>
<reference evidence="9" key="1">
    <citation type="submission" date="2025-08" db="UniProtKB">
        <authorList>
            <consortium name="RefSeq"/>
        </authorList>
    </citation>
    <scope>IDENTIFICATION</scope>
    <source>
        <tissue evidence="9">Gonads</tissue>
    </source>
</reference>
<dbReference type="OrthoDB" id="1938138at2759"/>
<dbReference type="Gene3D" id="1.20.58.1020">
    <property type="match status" value="1"/>
</dbReference>
<keyword evidence="4 5" id="KW-0539">Nucleus</keyword>
<dbReference type="InParanoid" id="A0A1S3HQ06"/>
<evidence type="ECO:0000259" key="7">
    <source>
        <dbReference type="Pfam" id="PF25005"/>
    </source>
</evidence>
<comment type="subunit">
    <text evidence="5">Component of the GINS complex.</text>
</comment>
<dbReference type="AlphaFoldDB" id="A0A1S3HQ06"/>
<dbReference type="InterPro" id="IPR056784">
    <property type="entry name" value="PSF2_N"/>
</dbReference>
<evidence type="ECO:0000256" key="5">
    <source>
        <dbReference type="PIRNR" id="PIRNR028998"/>
    </source>
</evidence>
<dbReference type="InterPro" id="IPR021151">
    <property type="entry name" value="GINS_A"/>
</dbReference>
<dbReference type="GeneID" id="106157162"/>
<proteinExistence type="inferred from homology"/>
<dbReference type="STRING" id="7574.A0A1S3HQ06"/>
<dbReference type="OMA" id="GPYYMEL"/>
<dbReference type="GO" id="GO:0000811">
    <property type="term" value="C:GINS complex"/>
    <property type="evidence" value="ECO:0007669"/>
    <property type="project" value="TreeGrafter"/>
</dbReference>
<evidence type="ECO:0000313" key="9">
    <source>
        <dbReference type="RefSeq" id="XP_013388138.1"/>
    </source>
</evidence>
<feature type="domain" description="DNA replication complex GINS protein PSF2 N-terminal" evidence="7">
    <location>
        <begin position="4"/>
        <end position="63"/>
    </location>
</feature>
<comment type="subcellular location">
    <subcellularLocation>
        <location evidence="1 5">Nucleus</location>
    </subcellularLocation>
</comment>
<evidence type="ECO:0000256" key="2">
    <source>
        <dbReference type="ARBA" id="ARBA00010565"/>
    </source>
</evidence>
<evidence type="ECO:0000256" key="4">
    <source>
        <dbReference type="ARBA" id="ARBA00023242"/>
    </source>
</evidence>
<keyword evidence="8" id="KW-1185">Reference proteome</keyword>
<dbReference type="Proteomes" id="UP000085678">
    <property type="component" value="Unplaced"/>
</dbReference>
<feature type="domain" description="GINS subunit" evidence="6">
    <location>
        <begin position="67"/>
        <end position="169"/>
    </location>
</feature>
<dbReference type="RefSeq" id="XP_013388138.1">
    <property type="nucleotide sequence ID" value="XM_013532684.2"/>
</dbReference>
<evidence type="ECO:0000256" key="3">
    <source>
        <dbReference type="ARBA" id="ARBA00022705"/>
    </source>
</evidence>
<dbReference type="InterPro" id="IPR007257">
    <property type="entry name" value="GINS_Psf2"/>
</dbReference>
<gene>
    <name evidence="9" type="primary">LOC106157162</name>
</gene>
<organism evidence="8 9">
    <name type="scientific">Lingula anatina</name>
    <name type="common">Brachiopod</name>
    <name type="synonym">Lingula unguis</name>
    <dbReference type="NCBI Taxonomy" id="7574"/>
    <lineage>
        <taxon>Eukaryota</taxon>
        <taxon>Metazoa</taxon>
        <taxon>Spiralia</taxon>
        <taxon>Lophotrochozoa</taxon>
        <taxon>Brachiopoda</taxon>
        <taxon>Linguliformea</taxon>
        <taxon>Lingulata</taxon>
        <taxon>Lingulida</taxon>
        <taxon>Linguloidea</taxon>
        <taxon>Lingulidae</taxon>
        <taxon>Lingula</taxon>
    </lineage>
</organism>
<dbReference type="FunCoup" id="A0A1S3HQ06">
    <property type="interactions" value="1725"/>
</dbReference>
<dbReference type="KEGG" id="lak:106157162"/>
<dbReference type="InterPro" id="IPR036224">
    <property type="entry name" value="GINS_bundle-like_dom_sf"/>
</dbReference>
<dbReference type="SUPFAM" id="SSF160059">
    <property type="entry name" value="PriA/YqbF domain"/>
    <property type="match status" value="1"/>
</dbReference>
<dbReference type="SUPFAM" id="SSF158573">
    <property type="entry name" value="GINS helical bundle-like"/>
    <property type="match status" value="1"/>
</dbReference>
<evidence type="ECO:0000259" key="6">
    <source>
        <dbReference type="Pfam" id="PF05916"/>
    </source>
</evidence>
<evidence type="ECO:0000313" key="8">
    <source>
        <dbReference type="Proteomes" id="UP000085678"/>
    </source>
</evidence>
<accession>A0A1S3HQ06</accession>
<dbReference type="CDD" id="cd11712">
    <property type="entry name" value="GINS_A_psf2"/>
    <property type="match status" value="1"/>
</dbReference>
<name>A0A1S3HQ06_LINAN</name>
<sequence>MSMDPAEVEFLAEKTMVTVVPNFNQDKIYLIGGEIGPFSPSLPVDVPLWMALNLKQRQKCRIQPPEWMDVEALEEVKQKETDDKFFTAMPSNHYMEITQLLMKYAPEDIPRADQIRTLIKDIWDLRNAKLRSSIDVFVRSDVTHAKLNHLTPMEINTARPFLTRALDQMHMLRTNTQTGLKQTQE</sequence>
<dbReference type="PIRSF" id="PIRSF028998">
    <property type="entry name" value="GINS_Psf2_subgr"/>
    <property type="match status" value="1"/>
</dbReference>
<dbReference type="Pfam" id="PF25005">
    <property type="entry name" value="PSF2_N"/>
    <property type="match status" value="1"/>
</dbReference>
<comment type="similarity">
    <text evidence="2 5">Belongs to the GINS2/PSF2 family.</text>
</comment>
<dbReference type="GO" id="GO:0071162">
    <property type="term" value="C:CMG complex"/>
    <property type="evidence" value="ECO:0007669"/>
    <property type="project" value="UniProtKB-ARBA"/>
</dbReference>
<protein>
    <recommendedName>
        <fullName evidence="5">DNA replication complex GINS protein PSF2</fullName>
    </recommendedName>
</protein>
<dbReference type="PANTHER" id="PTHR12772:SF0">
    <property type="entry name" value="DNA REPLICATION COMPLEX GINS PROTEIN PSF2"/>
    <property type="match status" value="1"/>
</dbReference>
<dbReference type="FunFam" id="1.20.58.1020:FF:000001">
    <property type="entry name" value="DNA replication complex GINS protein PSF2"/>
    <property type="match status" value="1"/>
</dbReference>
<dbReference type="Gene3D" id="3.40.5.50">
    <property type="match status" value="1"/>
</dbReference>
<dbReference type="CDD" id="cd21694">
    <property type="entry name" value="GINS_B_Psf2"/>
    <property type="match status" value="1"/>
</dbReference>
<dbReference type="Pfam" id="PF05916">
    <property type="entry name" value="Sld5"/>
    <property type="match status" value="1"/>
</dbReference>
<dbReference type="GO" id="GO:0006260">
    <property type="term" value="P:DNA replication"/>
    <property type="evidence" value="ECO:0007669"/>
    <property type="project" value="UniProtKB-KW"/>
</dbReference>
<dbReference type="FunFam" id="3.40.5.50:FF:000001">
    <property type="entry name" value="DNA replication complex GINS protein PSF2"/>
    <property type="match status" value="1"/>
</dbReference>